<protein>
    <submittedName>
        <fullName evidence="4">Tyrosine-type recombinase/integrase</fullName>
    </submittedName>
</protein>
<dbReference type="GO" id="GO:0003677">
    <property type="term" value="F:DNA binding"/>
    <property type="evidence" value="ECO:0007669"/>
    <property type="project" value="UniProtKB-KW"/>
</dbReference>
<keyword evidence="1" id="KW-0238">DNA-binding</keyword>
<evidence type="ECO:0000256" key="2">
    <source>
        <dbReference type="ARBA" id="ARBA00023172"/>
    </source>
</evidence>
<dbReference type="EMBL" id="VUNG01000058">
    <property type="protein sequence ID" value="MST85858.1"/>
    <property type="molecule type" value="Genomic_DNA"/>
</dbReference>
<keyword evidence="2" id="KW-0233">DNA recombination</keyword>
<feature type="domain" description="Tyr recombinase" evidence="3">
    <location>
        <begin position="252"/>
        <end position="444"/>
    </location>
</feature>
<reference evidence="4 5" key="1">
    <citation type="submission" date="2019-08" db="EMBL/GenBank/DDBJ databases">
        <title>In-depth cultivation of the pig gut microbiome towards novel bacterial diversity and tailored functional studies.</title>
        <authorList>
            <person name="Wylensek D."/>
            <person name="Hitch T.C.A."/>
            <person name="Clavel T."/>
        </authorList>
    </citation>
    <scope>NUCLEOTIDE SEQUENCE [LARGE SCALE GENOMIC DNA]</scope>
    <source>
        <strain evidence="4 5">LKV-178-WT-2A</strain>
    </source>
</reference>
<evidence type="ECO:0000313" key="4">
    <source>
        <dbReference type="EMBL" id="MST85858.1"/>
    </source>
</evidence>
<dbReference type="Gene3D" id="1.10.150.130">
    <property type="match status" value="1"/>
</dbReference>
<dbReference type="Gene3D" id="1.10.443.10">
    <property type="entry name" value="Intergrase catalytic core"/>
    <property type="match status" value="1"/>
</dbReference>
<dbReference type="InterPro" id="IPR025269">
    <property type="entry name" value="SAM-like_dom"/>
</dbReference>
<sequence length="541" mass="63716">MTIRFLIRTSVKFKPTDLESKVPLSLRFKEGTSIDKFLVTKILVNPNLWDSKNQQIKSRMVCDEEMRQMVDTEVTAIRRFFEDAYQHDRDNIDKNWPKLILDKYYNPLKYKQETVEEKKTLLSLYDYYLEMHPLSDIRIRNNRVVMRVLQRYELFVRLTHPRKRKFTLYIDDVDQTMLHDIWKYVKNEHIYRDNYPELFEAAPEKRPSKPRGENTLIDYFCKIRTFFRWCYDNGLTQNRPFDKFHLDEPVYGTPVFITLEERDKLLDTDFSDDARLALQRDIFVFQTLIGCRVSDLYALTRDNIINDAVEYIAGKTVDGNPRTIRVPLNSISHAILDRYKNREGKSLFPFTTQQDYNEDIKEVFKRAGLDRMVTILNPTTRRQEQKKLYEVASSHMARRTFVGNLYLETKDKGLVATLSGHDPNSDAFNRYWAPNEEVRQEMMEKLERVTDKKPVEPNTTKQAFTPVHPGSILKRQLESHGYNTRDLSMLIGSTPEALESIIAEQKAMTDNIAQGLEMVLGVSAGMWMNLQRAYDQAIKSE</sequence>
<dbReference type="Proteomes" id="UP000438914">
    <property type="component" value="Unassembled WGS sequence"/>
</dbReference>
<evidence type="ECO:0000313" key="5">
    <source>
        <dbReference type="Proteomes" id="UP000438914"/>
    </source>
</evidence>
<accession>A0A7K0KIX6</accession>
<dbReference type="RefSeq" id="WP_154535458.1">
    <property type="nucleotide sequence ID" value="NZ_VUNG01000058.1"/>
</dbReference>
<keyword evidence="5" id="KW-1185">Reference proteome</keyword>
<dbReference type="InterPro" id="IPR011010">
    <property type="entry name" value="DNA_brk_join_enz"/>
</dbReference>
<dbReference type="InterPro" id="IPR013762">
    <property type="entry name" value="Integrase-like_cat_sf"/>
</dbReference>
<name>A0A7K0KIX6_9BACT</name>
<evidence type="ECO:0000256" key="1">
    <source>
        <dbReference type="ARBA" id="ARBA00023125"/>
    </source>
</evidence>
<dbReference type="AlphaFoldDB" id="A0A7K0KIX6"/>
<comment type="caution">
    <text evidence="4">The sequence shown here is derived from an EMBL/GenBank/DDBJ whole genome shotgun (WGS) entry which is preliminary data.</text>
</comment>
<dbReference type="GO" id="GO:0006310">
    <property type="term" value="P:DNA recombination"/>
    <property type="evidence" value="ECO:0007669"/>
    <property type="project" value="UniProtKB-KW"/>
</dbReference>
<gene>
    <name evidence="4" type="ORF">FYJ73_14485</name>
</gene>
<dbReference type="InterPro" id="IPR010998">
    <property type="entry name" value="Integrase_recombinase_N"/>
</dbReference>
<dbReference type="Pfam" id="PF13102">
    <property type="entry name" value="Phage_int_SAM_5"/>
    <property type="match status" value="1"/>
</dbReference>
<proteinExistence type="predicted"/>
<dbReference type="GO" id="GO:0015074">
    <property type="term" value="P:DNA integration"/>
    <property type="evidence" value="ECO:0007669"/>
    <property type="project" value="InterPro"/>
</dbReference>
<dbReference type="Gene3D" id="1.10.260.40">
    <property type="entry name" value="lambda repressor-like DNA-binding domains"/>
    <property type="match status" value="1"/>
</dbReference>
<dbReference type="InterPro" id="IPR002104">
    <property type="entry name" value="Integrase_catalytic"/>
</dbReference>
<dbReference type="SUPFAM" id="SSF56349">
    <property type="entry name" value="DNA breaking-rejoining enzymes"/>
    <property type="match status" value="1"/>
</dbReference>
<dbReference type="SUPFAM" id="SSF47413">
    <property type="entry name" value="lambda repressor-like DNA-binding domains"/>
    <property type="match status" value="1"/>
</dbReference>
<dbReference type="PROSITE" id="PS51898">
    <property type="entry name" value="TYR_RECOMBINASE"/>
    <property type="match status" value="1"/>
</dbReference>
<evidence type="ECO:0000259" key="3">
    <source>
        <dbReference type="PROSITE" id="PS51898"/>
    </source>
</evidence>
<organism evidence="4 5">
    <name type="scientific">Hallella mizrahii</name>
    <dbReference type="NCBI Taxonomy" id="2606637"/>
    <lineage>
        <taxon>Bacteria</taxon>
        <taxon>Pseudomonadati</taxon>
        <taxon>Bacteroidota</taxon>
        <taxon>Bacteroidia</taxon>
        <taxon>Bacteroidales</taxon>
        <taxon>Prevotellaceae</taxon>
        <taxon>Hallella</taxon>
    </lineage>
</organism>
<dbReference type="InterPro" id="IPR010982">
    <property type="entry name" value="Lambda_DNA-bd_dom_sf"/>
</dbReference>